<dbReference type="EMBL" id="LR877148">
    <property type="protein sequence ID" value="CAD2215280.1"/>
    <property type="molecule type" value="Genomic_DNA"/>
</dbReference>
<evidence type="ECO:0000313" key="2">
    <source>
        <dbReference type="EMBL" id="CAD2215280.1"/>
    </source>
</evidence>
<evidence type="ECO:0000256" key="1">
    <source>
        <dbReference type="SAM" id="Phobius"/>
    </source>
</evidence>
<evidence type="ECO:0008006" key="4">
    <source>
        <dbReference type="Google" id="ProtNLM"/>
    </source>
</evidence>
<gene>
    <name evidence="2" type="ORF">ADEAN_000273500</name>
</gene>
<feature type="transmembrane region" description="Helical" evidence="1">
    <location>
        <begin position="569"/>
        <end position="595"/>
    </location>
</feature>
<keyword evidence="1" id="KW-0812">Transmembrane</keyword>
<dbReference type="AlphaFoldDB" id="A0A7G2C663"/>
<keyword evidence="1" id="KW-1133">Transmembrane helix</keyword>
<dbReference type="PANTHER" id="PTHR34211:SF3">
    <property type="entry name" value="CALCINEURIN-LIKE METALLO-PHOSPHOESTERASE SUPERFAMILY PROTEIN"/>
    <property type="match status" value="1"/>
</dbReference>
<organism evidence="2 3">
    <name type="scientific">Angomonas deanei</name>
    <dbReference type="NCBI Taxonomy" id="59799"/>
    <lineage>
        <taxon>Eukaryota</taxon>
        <taxon>Discoba</taxon>
        <taxon>Euglenozoa</taxon>
        <taxon>Kinetoplastea</taxon>
        <taxon>Metakinetoplastina</taxon>
        <taxon>Trypanosomatida</taxon>
        <taxon>Trypanosomatidae</taxon>
        <taxon>Strigomonadinae</taxon>
        <taxon>Angomonas</taxon>
    </lineage>
</organism>
<dbReference type="VEuPathDB" id="TriTrypDB:ADEAN_000273500"/>
<proteinExistence type="predicted"/>
<keyword evidence="1" id="KW-0472">Membrane</keyword>
<protein>
    <recommendedName>
        <fullName evidence="4">Calcineurin-like phosphoesterase domain-containing protein</fullName>
    </recommendedName>
</protein>
<keyword evidence="3" id="KW-1185">Reference proteome</keyword>
<dbReference type="PANTHER" id="PTHR34211">
    <property type="entry name" value="CALCINEURIN-LIKE METALLO-PHOSPHOESTERASE SUPERFAMILY PROTEIN"/>
    <property type="match status" value="1"/>
</dbReference>
<dbReference type="Gene3D" id="3.60.21.10">
    <property type="match status" value="1"/>
</dbReference>
<dbReference type="Proteomes" id="UP000515908">
    <property type="component" value="Chromosome 04"/>
</dbReference>
<feature type="transmembrane region" description="Helical" evidence="1">
    <location>
        <begin position="439"/>
        <end position="461"/>
    </location>
</feature>
<dbReference type="SUPFAM" id="SSF56300">
    <property type="entry name" value="Metallo-dependent phosphatases"/>
    <property type="match status" value="1"/>
</dbReference>
<sequence length="705" mass="80161">MARLLAQPSIKLSTDRNVIPPSPTTELDKMARSVNPEERPTLRRYTSMTMEEKTSTELDLPRGSFVLIGGDLAYPSPCDETYSTRLFGPYSDALRGNYSLRRLFHLNQKDIVEPDPEDSDKAHITLLDAQSVANIVQGKNSLRQNANTVEEALRTVPLLFAIPGNHDWFDGLSTYSKYIVEKTWMGGWLMPQKSSYFLLRLPLNWFIICCDTGNTKDIDATQKNYFLGLIDSEMDEESCVILTCHEPGWLADAMELGEHSIQPEIDCLVRVLGTRVRVRIAGDIHNYSRHEPKDTASEAATLLVSGGGGAFLHGARGDKIISQGTEYVRASAFPRNNTYMSMASRLWGFRVVNWKFDLIIGHLCIGLIYSFLPLDAETLSKMGTTDSLTEFFSRSTADTMTLVYYLFFNAHFSLFPLLFYFMCFSLAGADRGASPLWRAAYGGLWTLVVVIVCCGMLVSIYNMVGYMQNKGALFSSAGRWESMLEQQTRTSLEQLIDHAIAGLGETSYLSGGIAKWASYFFNSYLLNIYSFVLKCMDPIETFAYLSLTLASGTMGEFKQEATRLQVLCYYAHLMMFFWVTVTPLVSFIIGIFLFISVRCFDYMYDGVYSAFQIENYKHFLRFRLDHRTRELHCFVIARETIPTVWELDPQHLAEYNSSSTLPPHLRRFPSRWKSILPSRRKNASYKPKLHDSFIVKPHRLPTKNT</sequence>
<dbReference type="InterPro" id="IPR029052">
    <property type="entry name" value="Metallo-depent_PP-like"/>
</dbReference>
<reference evidence="2 3" key="1">
    <citation type="submission" date="2020-08" db="EMBL/GenBank/DDBJ databases">
        <authorList>
            <person name="Newling K."/>
            <person name="Davey J."/>
            <person name="Forrester S."/>
        </authorList>
    </citation>
    <scope>NUCLEOTIDE SEQUENCE [LARGE SCALE GENOMIC DNA]</scope>
    <source>
        <strain evidence="3">Crithidia deanei Carvalho (ATCC PRA-265)</strain>
    </source>
</reference>
<feature type="transmembrane region" description="Helical" evidence="1">
    <location>
        <begin position="402"/>
        <end position="427"/>
    </location>
</feature>
<feature type="transmembrane region" description="Helical" evidence="1">
    <location>
        <begin position="352"/>
        <end position="372"/>
    </location>
</feature>
<accession>A0A7G2C663</accession>
<name>A0A7G2C663_9TRYP</name>
<evidence type="ECO:0000313" key="3">
    <source>
        <dbReference type="Proteomes" id="UP000515908"/>
    </source>
</evidence>